<evidence type="ECO:0000256" key="1">
    <source>
        <dbReference type="SAM" id="MobiDB-lite"/>
    </source>
</evidence>
<gene>
    <name evidence="3" type="ORF">Pth03_59840</name>
</gene>
<sequence length="160" mass="16703">MRAPLHATVVVAVVFAATACTITSGPAPSGSARPPVSAASAADAGCRTPKEPQATGLADVRGVAQNAELWALPFAPLPFARGKEIKIVWRMTGAGPLEIGATLPDGTRATRVWGPEEHGGSNWRRPGQEWGTGFVFPKAGCWRVHLTRTSGTGDVWLPVA</sequence>
<keyword evidence="4" id="KW-1185">Reference proteome</keyword>
<evidence type="ECO:0000313" key="4">
    <source>
        <dbReference type="Proteomes" id="UP000605992"/>
    </source>
</evidence>
<dbReference type="RefSeq" id="WP_203947717.1">
    <property type="nucleotide sequence ID" value="NZ_BOOR01000054.1"/>
</dbReference>
<comment type="caution">
    <text evidence="3">The sequence shown here is derived from an EMBL/GenBank/DDBJ whole genome shotgun (WGS) entry which is preliminary data.</text>
</comment>
<organism evidence="3 4">
    <name type="scientific">Planotetraspora thailandica</name>
    <dbReference type="NCBI Taxonomy" id="487172"/>
    <lineage>
        <taxon>Bacteria</taxon>
        <taxon>Bacillati</taxon>
        <taxon>Actinomycetota</taxon>
        <taxon>Actinomycetes</taxon>
        <taxon>Streptosporangiales</taxon>
        <taxon>Streptosporangiaceae</taxon>
        <taxon>Planotetraspora</taxon>
    </lineage>
</organism>
<accession>A0A8J3V7R4</accession>
<keyword evidence="2" id="KW-0732">Signal</keyword>
<feature type="signal peptide" evidence="2">
    <location>
        <begin position="1"/>
        <end position="19"/>
    </location>
</feature>
<proteinExistence type="predicted"/>
<feature type="region of interest" description="Disordered" evidence="1">
    <location>
        <begin position="24"/>
        <end position="53"/>
    </location>
</feature>
<dbReference type="Proteomes" id="UP000605992">
    <property type="component" value="Unassembled WGS sequence"/>
</dbReference>
<dbReference type="EMBL" id="BOOR01000054">
    <property type="protein sequence ID" value="GII57595.1"/>
    <property type="molecule type" value="Genomic_DNA"/>
</dbReference>
<dbReference type="PROSITE" id="PS51257">
    <property type="entry name" value="PROKAR_LIPOPROTEIN"/>
    <property type="match status" value="1"/>
</dbReference>
<name>A0A8J3V7R4_9ACTN</name>
<evidence type="ECO:0000256" key="2">
    <source>
        <dbReference type="SAM" id="SignalP"/>
    </source>
</evidence>
<feature type="chain" id="PRO_5038756842" description="DUF2914 domain-containing protein" evidence="2">
    <location>
        <begin position="20"/>
        <end position="160"/>
    </location>
</feature>
<reference evidence="3" key="1">
    <citation type="submission" date="2021-01" db="EMBL/GenBank/DDBJ databases">
        <title>Whole genome shotgun sequence of Planotetraspora thailandica NBRC 104271.</title>
        <authorList>
            <person name="Komaki H."/>
            <person name="Tamura T."/>
        </authorList>
    </citation>
    <scope>NUCLEOTIDE SEQUENCE</scope>
    <source>
        <strain evidence="3">NBRC 104271</strain>
    </source>
</reference>
<dbReference type="AlphaFoldDB" id="A0A8J3V7R4"/>
<feature type="compositionally biased region" description="Low complexity" evidence="1">
    <location>
        <begin position="24"/>
        <end position="45"/>
    </location>
</feature>
<evidence type="ECO:0008006" key="5">
    <source>
        <dbReference type="Google" id="ProtNLM"/>
    </source>
</evidence>
<protein>
    <recommendedName>
        <fullName evidence="5">DUF2914 domain-containing protein</fullName>
    </recommendedName>
</protein>
<evidence type="ECO:0000313" key="3">
    <source>
        <dbReference type="EMBL" id="GII57595.1"/>
    </source>
</evidence>